<reference evidence="6" key="1">
    <citation type="submission" date="2015-10" db="EMBL/GenBank/DDBJ databases">
        <title>Metagenome-Assembled Genomes uncover a global brackish microbiome.</title>
        <authorList>
            <person name="Hugerth L.W."/>
            <person name="Larsson J."/>
            <person name="Alneberg J."/>
            <person name="Lindh M.V."/>
            <person name="Legrand C."/>
            <person name="Pinhassi J."/>
            <person name="Andersson A."/>
        </authorList>
    </citation>
    <scope>NUCLEOTIDE SEQUENCE [LARGE SCALE GENOMIC DNA]</scope>
</reference>
<dbReference type="InterPro" id="IPR010104">
    <property type="entry name" value="TonB_rcpt_bac"/>
</dbReference>
<sequence length="751" mass="85177">TVAINGATVTAPEGNRSVMLDGVPTELLDNIVISKSLTPDQDSDSIGGRIEFNTKNPSSLSKTLFKLKFDDSYNKNSGNVDSPKMALTYGGKISDVSAHVIGLTFASKQIVTYNNETGYGWETNSSGLKEMNDDWEMRYYDLTRERYGLTYDIDFIVNDKTTLYIKAFWNEYIDDELRFKDEYGKISQTGSTTEKFMETSRIRHDAESRVREEIRTIQTINFGGDTIIGDWNTSFQISHSFAEQDDSNNADVTFRCDLRAGKDEGCTNLKGIDSNTALGQFNYSNPQKPFLTVYQDYRELYQPENLNFKELELESSTIEDEEVAFKIDFEKASMFGDLPSTMKFGIKYRTRDVKNDKNLYFYEWDGKTLADFDPVSIPWPFANQTLGSFASAAATDKMKSQLSSMTLGSEETLVSDFTATEDVLALYAMTTIEAENALIIAGIRVEKTKFESSAYDSGATKTYGSNDYTFVSPNLTIKYFLSENQLLRGAIWRGLSRPKFANAAPVAEVEIDGEDIKGSYGNPDLKPYEANNLDISYEYYGDELFFFSLGAFFKQIDNAIYPTYQKTATINGVNFNDGVKTYINAEQSDIKGVEITYQQEFNFLPSPFDGLYLAANMTYTDGESTFAFDDDQRFTTPFRKLSDQQKNISIGYDQGRVDARLSLSSRGDYLDWLADEEGDIDTISLGNSRFVDNHSQLDFSLKYDINDNLSVKLEGINLTDEPEYYFWGYKDRLSQYDEYGTTYSLGFRYNY</sequence>
<dbReference type="PANTHER" id="PTHR40980:SF4">
    <property type="entry name" value="TONB-DEPENDENT RECEPTOR-LIKE BETA-BARREL DOMAIN-CONTAINING PROTEIN"/>
    <property type="match status" value="1"/>
</dbReference>
<evidence type="ECO:0000256" key="1">
    <source>
        <dbReference type="ARBA" id="ARBA00004442"/>
    </source>
</evidence>
<dbReference type="GO" id="GO:0009279">
    <property type="term" value="C:cell outer membrane"/>
    <property type="evidence" value="ECO:0007669"/>
    <property type="project" value="UniProtKB-SubCell"/>
</dbReference>
<dbReference type="AlphaFoldDB" id="A0A0R2PM96"/>
<evidence type="ECO:0000256" key="3">
    <source>
        <dbReference type="ARBA" id="ARBA00023237"/>
    </source>
</evidence>
<dbReference type="PANTHER" id="PTHR40980">
    <property type="entry name" value="PLUG DOMAIN-CONTAINING PROTEIN"/>
    <property type="match status" value="1"/>
</dbReference>
<dbReference type="SUPFAM" id="SSF56935">
    <property type="entry name" value="Porins"/>
    <property type="match status" value="1"/>
</dbReference>
<dbReference type="Pfam" id="PF00593">
    <property type="entry name" value="TonB_dep_Rec_b-barrel"/>
    <property type="match status" value="1"/>
</dbReference>
<accession>A0A0R2PM96</accession>
<evidence type="ECO:0000313" key="5">
    <source>
        <dbReference type="EMBL" id="KRO39176.1"/>
    </source>
</evidence>
<dbReference type="EMBL" id="LIAV01000236">
    <property type="protein sequence ID" value="KRO39176.1"/>
    <property type="molecule type" value="Genomic_DNA"/>
</dbReference>
<feature type="domain" description="TonB-dependent receptor-like beta-barrel" evidence="4">
    <location>
        <begin position="274"/>
        <end position="718"/>
    </location>
</feature>
<dbReference type="InterPro" id="IPR000531">
    <property type="entry name" value="Beta-barrel_TonB"/>
</dbReference>
<dbReference type="Proteomes" id="UP000050874">
    <property type="component" value="Unassembled WGS sequence"/>
</dbReference>
<dbReference type="InterPro" id="IPR036942">
    <property type="entry name" value="Beta-barrel_TonB_sf"/>
</dbReference>
<proteinExistence type="predicted"/>
<keyword evidence="3" id="KW-0998">Cell outer membrane</keyword>
<organism evidence="5 6">
    <name type="scientific">SAR86 cluster bacterium BACL1 MAG-120920-bin57</name>
    <dbReference type="NCBI Taxonomy" id="1655571"/>
    <lineage>
        <taxon>Bacteria</taxon>
        <taxon>Pseudomonadati</taxon>
        <taxon>Pseudomonadota</taxon>
        <taxon>Gammaproteobacteria</taxon>
        <taxon>SAR86 cluster</taxon>
    </lineage>
</organism>
<evidence type="ECO:0000256" key="2">
    <source>
        <dbReference type="ARBA" id="ARBA00023136"/>
    </source>
</evidence>
<name>A0A0R2PM96_9GAMM</name>
<dbReference type="Gene3D" id="2.40.170.20">
    <property type="entry name" value="TonB-dependent receptor, beta-barrel domain"/>
    <property type="match status" value="1"/>
</dbReference>
<evidence type="ECO:0000259" key="4">
    <source>
        <dbReference type="Pfam" id="PF00593"/>
    </source>
</evidence>
<feature type="non-terminal residue" evidence="5">
    <location>
        <position position="1"/>
    </location>
</feature>
<gene>
    <name evidence="5" type="ORF">ABR63_05610</name>
</gene>
<protein>
    <recommendedName>
        <fullName evidence="4">TonB-dependent receptor-like beta-barrel domain-containing protein</fullName>
    </recommendedName>
</protein>
<keyword evidence="2" id="KW-0472">Membrane</keyword>
<comment type="subcellular location">
    <subcellularLocation>
        <location evidence="1">Cell outer membrane</location>
    </subcellularLocation>
</comment>
<dbReference type="NCBIfam" id="TIGR01782">
    <property type="entry name" value="TonB-Xanth-Caul"/>
    <property type="match status" value="1"/>
</dbReference>
<evidence type="ECO:0000313" key="6">
    <source>
        <dbReference type="Proteomes" id="UP000050874"/>
    </source>
</evidence>
<comment type="caution">
    <text evidence="5">The sequence shown here is derived from an EMBL/GenBank/DDBJ whole genome shotgun (WGS) entry which is preliminary data.</text>
</comment>